<evidence type="ECO:0000256" key="2">
    <source>
        <dbReference type="ARBA" id="ARBA00023002"/>
    </source>
</evidence>
<protein>
    <submittedName>
        <fullName evidence="7">Glycerate dehydrogenase</fullName>
        <ecNumber evidence="7">1.1.1.29</ecNumber>
    </submittedName>
</protein>
<evidence type="ECO:0000256" key="3">
    <source>
        <dbReference type="ARBA" id="ARBA00023027"/>
    </source>
</evidence>
<comment type="caution">
    <text evidence="7">The sequence shown here is derived from an EMBL/GenBank/DDBJ whole genome shotgun (WGS) entry which is preliminary data.</text>
</comment>
<keyword evidence="2 4" id="KW-0560">Oxidoreductase</keyword>
<comment type="similarity">
    <text evidence="1 4">Belongs to the D-isomer specific 2-hydroxyacid dehydrogenase family.</text>
</comment>
<evidence type="ECO:0000259" key="5">
    <source>
        <dbReference type="Pfam" id="PF00389"/>
    </source>
</evidence>
<evidence type="ECO:0000313" key="7">
    <source>
        <dbReference type="EMBL" id="NJC24883.1"/>
    </source>
</evidence>
<evidence type="ECO:0000256" key="1">
    <source>
        <dbReference type="ARBA" id="ARBA00005854"/>
    </source>
</evidence>
<keyword evidence="8" id="KW-1185">Reference proteome</keyword>
<evidence type="ECO:0000256" key="4">
    <source>
        <dbReference type="RuleBase" id="RU003719"/>
    </source>
</evidence>
<dbReference type="Gene3D" id="3.40.50.720">
    <property type="entry name" value="NAD(P)-binding Rossmann-like Domain"/>
    <property type="match status" value="2"/>
</dbReference>
<dbReference type="PROSITE" id="PS00671">
    <property type="entry name" value="D_2_HYDROXYACID_DH_3"/>
    <property type="match status" value="1"/>
</dbReference>
<dbReference type="PANTHER" id="PTHR43761">
    <property type="entry name" value="D-ISOMER SPECIFIC 2-HYDROXYACID DEHYDROGENASE FAMILY PROTEIN (AFU_ORTHOLOGUE AFUA_1G13630)"/>
    <property type="match status" value="1"/>
</dbReference>
<dbReference type="EMBL" id="JAATJH010000001">
    <property type="protein sequence ID" value="NJC24883.1"/>
    <property type="molecule type" value="Genomic_DNA"/>
</dbReference>
<dbReference type="SUPFAM" id="SSF52283">
    <property type="entry name" value="Formate/glycerate dehydrogenase catalytic domain-like"/>
    <property type="match status" value="1"/>
</dbReference>
<dbReference type="Pfam" id="PF00389">
    <property type="entry name" value="2-Hacid_dh"/>
    <property type="match status" value="1"/>
</dbReference>
<dbReference type="RefSeq" id="WP_168035683.1">
    <property type="nucleotide sequence ID" value="NZ_JAATJH010000001.1"/>
</dbReference>
<dbReference type="InterPro" id="IPR029753">
    <property type="entry name" value="D-isomer_DH_CS"/>
</dbReference>
<reference evidence="7 8" key="1">
    <citation type="submission" date="2020-03" db="EMBL/GenBank/DDBJ databases">
        <title>Genomic Encyclopedia of Type Strains, Phase IV (KMG-IV): sequencing the most valuable type-strain genomes for metagenomic binning, comparative biology and taxonomic classification.</title>
        <authorList>
            <person name="Goeker M."/>
        </authorList>
    </citation>
    <scope>NUCLEOTIDE SEQUENCE [LARGE SCALE GENOMIC DNA]</scope>
    <source>
        <strain evidence="7 8">DSM 105096</strain>
    </source>
</reference>
<accession>A0ABX0X792</accession>
<organism evidence="7 8">
    <name type="scientific">Neolewinella antarctica</name>
    <dbReference type="NCBI Taxonomy" id="442734"/>
    <lineage>
        <taxon>Bacteria</taxon>
        <taxon>Pseudomonadati</taxon>
        <taxon>Bacteroidota</taxon>
        <taxon>Saprospiria</taxon>
        <taxon>Saprospirales</taxon>
        <taxon>Lewinellaceae</taxon>
        <taxon>Neolewinella</taxon>
    </lineage>
</organism>
<feature type="domain" description="D-isomer specific 2-hydroxyacid dehydrogenase NAD-binding" evidence="6">
    <location>
        <begin position="110"/>
        <end position="288"/>
    </location>
</feature>
<dbReference type="GO" id="GO:0008465">
    <property type="term" value="F:hydroxypyruvate reductase (NADH) activity"/>
    <property type="evidence" value="ECO:0007669"/>
    <property type="project" value="UniProtKB-EC"/>
</dbReference>
<feature type="domain" description="D-isomer specific 2-hydroxyacid dehydrogenase catalytic" evidence="5">
    <location>
        <begin position="15"/>
        <end position="307"/>
    </location>
</feature>
<evidence type="ECO:0000313" key="8">
    <source>
        <dbReference type="Proteomes" id="UP000770785"/>
    </source>
</evidence>
<sequence length="310" mass="33690">MNIVFLDSATLTDLPAQLDRLRELGQCTFHESTEPGDAVARLAGAQVAISNKVYLGEPELTQLPDLRLICIAATGKNNVDLPAAERRNVAVRNVSGYSTESVAQLTLTALFSVAMDITYLNEACYDGTYAASAKFSYWRRPFFELRGKRHGIIGLGTIGRRVAELVEAFGGEVVYYSTSGRNVAQRYESLPLAELLRTCDSVSIHCPLNAATENLLGTKELAYMKPSAYLVNVARGGIVNEVALVRAINENVIAGAAVDVFTAEPLPADHPYHGVKDRNRLLLTPHIGWASVEARTALVDGIVDNIQEGW</sequence>
<evidence type="ECO:0000259" key="6">
    <source>
        <dbReference type="Pfam" id="PF02826"/>
    </source>
</evidence>
<dbReference type="SUPFAM" id="SSF51735">
    <property type="entry name" value="NAD(P)-binding Rossmann-fold domains"/>
    <property type="match status" value="1"/>
</dbReference>
<name>A0ABX0X792_9BACT</name>
<keyword evidence="3" id="KW-0520">NAD</keyword>
<dbReference type="PANTHER" id="PTHR43761:SF1">
    <property type="entry name" value="D-ISOMER SPECIFIC 2-HYDROXYACID DEHYDROGENASE CATALYTIC DOMAIN-CONTAINING PROTEIN-RELATED"/>
    <property type="match status" value="1"/>
</dbReference>
<dbReference type="Proteomes" id="UP000770785">
    <property type="component" value="Unassembled WGS sequence"/>
</dbReference>
<dbReference type="InterPro" id="IPR050418">
    <property type="entry name" value="D-iso_2-hydroxyacid_DH_PdxB"/>
</dbReference>
<dbReference type="InterPro" id="IPR006139">
    <property type="entry name" value="D-isomer_2_OHA_DH_cat_dom"/>
</dbReference>
<dbReference type="Pfam" id="PF02826">
    <property type="entry name" value="2-Hacid_dh_C"/>
    <property type="match status" value="1"/>
</dbReference>
<gene>
    <name evidence="7" type="ORF">GGR27_000364</name>
</gene>
<proteinExistence type="inferred from homology"/>
<dbReference type="InterPro" id="IPR036291">
    <property type="entry name" value="NAD(P)-bd_dom_sf"/>
</dbReference>
<dbReference type="EC" id="1.1.1.29" evidence="7"/>
<dbReference type="InterPro" id="IPR006140">
    <property type="entry name" value="D-isomer_DH_NAD-bd"/>
</dbReference>